<dbReference type="Proteomes" id="UP001595900">
    <property type="component" value="Unassembled WGS sequence"/>
</dbReference>
<evidence type="ECO:0000313" key="1">
    <source>
        <dbReference type="EMBL" id="MFC4242118.1"/>
    </source>
</evidence>
<organism evidence="1 2">
    <name type="scientific">Gryllotalpicola reticulitermitis</name>
    <dbReference type="NCBI Taxonomy" id="1184153"/>
    <lineage>
        <taxon>Bacteria</taxon>
        <taxon>Bacillati</taxon>
        <taxon>Actinomycetota</taxon>
        <taxon>Actinomycetes</taxon>
        <taxon>Micrococcales</taxon>
        <taxon>Microbacteriaceae</taxon>
        <taxon>Gryllotalpicola</taxon>
    </lineage>
</organism>
<comment type="caution">
    <text evidence="1">The sequence shown here is derived from an EMBL/GenBank/DDBJ whole genome shotgun (WGS) entry which is preliminary data.</text>
</comment>
<dbReference type="RefSeq" id="WP_390226910.1">
    <property type="nucleotide sequence ID" value="NZ_JBHSCN010000002.1"/>
</dbReference>
<dbReference type="EMBL" id="JBHSCN010000002">
    <property type="protein sequence ID" value="MFC4242118.1"/>
    <property type="molecule type" value="Genomic_DNA"/>
</dbReference>
<accession>A0ABV8Q3A7</accession>
<reference evidence="2" key="1">
    <citation type="journal article" date="2019" name="Int. J. Syst. Evol. Microbiol.">
        <title>The Global Catalogue of Microorganisms (GCM) 10K type strain sequencing project: providing services to taxonomists for standard genome sequencing and annotation.</title>
        <authorList>
            <consortium name="The Broad Institute Genomics Platform"/>
            <consortium name="The Broad Institute Genome Sequencing Center for Infectious Disease"/>
            <person name="Wu L."/>
            <person name="Ma J."/>
        </authorList>
    </citation>
    <scope>NUCLEOTIDE SEQUENCE [LARGE SCALE GENOMIC DNA]</scope>
    <source>
        <strain evidence="2">CGMCC 1.10363</strain>
    </source>
</reference>
<evidence type="ECO:0000313" key="2">
    <source>
        <dbReference type="Proteomes" id="UP001595900"/>
    </source>
</evidence>
<sequence>MAETTKSTAKFTAEERAAMKQRAKELKAQETAAQSLQAVLDKIASLDEPDRTNAERIHDIVTRVAPSLVPRTFYGSPAYATPDGKVVLFYQERAKFKVRYGNLAFFEAAQLDDGTMWPTAFAVTEISPADEEKIGELVRKAAGAA</sequence>
<dbReference type="SUPFAM" id="SSF159888">
    <property type="entry name" value="YdhG-like"/>
    <property type="match status" value="1"/>
</dbReference>
<proteinExistence type="predicted"/>
<protein>
    <recommendedName>
        <fullName evidence="3">YdhG-like domain-containing protein</fullName>
    </recommendedName>
</protein>
<gene>
    <name evidence="1" type="ORF">ACFOYW_01930</name>
</gene>
<keyword evidence="2" id="KW-1185">Reference proteome</keyword>
<name>A0ABV8Q3A7_9MICO</name>
<evidence type="ECO:0008006" key="3">
    <source>
        <dbReference type="Google" id="ProtNLM"/>
    </source>
</evidence>